<protein>
    <recommendedName>
        <fullName evidence="11">Claudin</fullName>
    </recommendedName>
</protein>
<evidence type="ECO:0000256" key="8">
    <source>
        <dbReference type="ARBA" id="ARBA00022989"/>
    </source>
</evidence>
<organism evidence="12 13">
    <name type="scientific">Polypterus senegalus</name>
    <name type="common">Senegal bichir</name>
    <dbReference type="NCBI Taxonomy" id="55291"/>
    <lineage>
        <taxon>Eukaryota</taxon>
        <taxon>Metazoa</taxon>
        <taxon>Chordata</taxon>
        <taxon>Craniata</taxon>
        <taxon>Vertebrata</taxon>
        <taxon>Euteleostomi</taxon>
        <taxon>Actinopterygii</taxon>
        <taxon>Polypteriformes</taxon>
        <taxon>Polypteridae</taxon>
        <taxon>Polypterus</taxon>
    </lineage>
</organism>
<dbReference type="GO" id="GO:0005886">
    <property type="term" value="C:plasma membrane"/>
    <property type="evidence" value="ECO:0007669"/>
    <property type="project" value="UniProtKB-SubCell"/>
</dbReference>
<evidence type="ECO:0000256" key="6">
    <source>
        <dbReference type="ARBA" id="ARBA00022692"/>
    </source>
</evidence>
<evidence type="ECO:0000256" key="7">
    <source>
        <dbReference type="ARBA" id="ARBA00022949"/>
    </source>
</evidence>
<feature type="non-terminal residue" evidence="12">
    <location>
        <position position="211"/>
    </location>
</feature>
<comment type="subcellular location">
    <subcellularLocation>
        <location evidence="11">Cell junction</location>
        <location evidence="11">Tight junction</location>
    </subcellularLocation>
    <subcellularLocation>
        <location evidence="11">Cell membrane</location>
        <topology evidence="11">Multi-pass membrane protein</topology>
    </subcellularLocation>
</comment>
<dbReference type="PRINTS" id="PR01077">
    <property type="entry name" value="CLAUDIN"/>
</dbReference>
<sequence>MASACLQLSGFFISFFGWIGIIIATATNDWIVTCSYEVTTCKKMDQLGIKGLWQDCVMSTDLYHCKALSDILSLPAYVQTSRALMISASIIGLPAVLLVLMSLPCINLGSEPESVKHRRSVIGGILILLIALFGIISTVWFPIGAYRDSGLMTFGFSLYAGWIGSALCLFGGSMITCCTGESPQYNEDRFYYSKKGAPATSSPNHAKSAHV</sequence>
<keyword evidence="8 11" id="KW-1133">Transmembrane helix</keyword>
<feature type="transmembrane region" description="Helical" evidence="11">
    <location>
        <begin position="7"/>
        <end position="26"/>
    </location>
</feature>
<keyword evidence="7 11" id="KW-0965">Cell junction</keyword>
<dbReference type="AlphaFoldDB" id="A0A8X7X7R3"/>
<evidence type="ECO:0000256" key="2">
    <source>
        <dbReference type="ARBA" id="ARBA00008295"/>
    </source>
</evidence>
<evidence type="ECO:0000313" key="13">
    <source>
        <dbReference type="Proteomes" id="UP000886611"/>
    </source>
</evidence>
<proteinExistence type="inferred from homology"/>
<dbReference type="InterPro" id="IPR017974">
    <property type="entry name" value="Claudin_CS"/>
</dbReference>
<comment type="similarity">
    <text evidence="2 11">Belongs to the claudin family.</text>
</comment>
<dbReference type="Proteomes" id="UP000886611">
    <property type="component" value="Unassembled WGS sequence"/>
</dbReference>
<dbReference type="GO" id="GO:0005198">
    <property type="term" value="F:structural molecule activity"/>
    <property type="evidence" value="ECO:0007669"/>
    <property type="project" value="InterPro"/>
</dbReference>
<keyword evidence="3 11" id="KW-0796">Tight junction</keyword>
<feature type="non-terminal residue" evidence="12">
    <location>
        <position position="1"/>
    </location>
</feature>
<comment type="function">
    <text evidence="11">Claudins function as major constituents of the tight junction complexes that regulate the permeability of epithelia.</text>
</comment>
<keyword evidence="9 11" id="KW-0472">Membrane</keyword>
<evidence type="ECO:0000256" key="4">
    <source>
        <dbReference type="ARBA" id="ARBA00022475"/>
    </source>
</evidence>
<keyword evidence="6 11" id="KW-0812">Transmembrane</keyword>
<comment type="subunit">
    <text evidence="10">Interacts with tetraspanin-3/TSPAN3. Interacts with OCLN.</text>
</comment>
<reference evidence="12 13" key="1">
    <citation type="journal article" date="2021" name="Cell">
        <title>Tracing the genetic footprints of vertebrate landing in non-teleost ray-finned fishes.</title>
        <authorList>
            <person name="Bi X."/>
            <person name="Wang K."/>
            <person name="Yang L."/>
            <person name="Pan H."/>
            <person name="Jiang H."/>
            <person name="Wei Q."/>
            <person name="Fang M."/>
            <person name="Yu H."/>
            <person name="Zhu C."/>
            <person name="Cai Y."/>
            <person name="He Y."/>
            <person name="Gan X."/>
            <person name="Zeng H."/>
            <person name="Yu D."/>
            <person name="Zhu Y."/>
            <person name="Jiang H."/>
            <person name="Qiu Q."/>
            <person name="Yang H."/>
            <person name="Zhang Y.E."/>
            <person name="Wang W."/>
            <person name="Zhu M."/>
            <person name="He S."/>
            <person name="Zhang G."/>
        </authorList>
    </citation>
    <scope>NUCLEOTIDE SEQUENCE [LARGE SCALE GENOMIC DNA]</scope>
    <source>
        <strain evidence="12">Bchr_013</strain>
    </source>
</reference>
<feature type="transmembrane region" description="Helical" evidence="11">
    <location>
        <begin position="121"/>
        <end position="143"/>
    </location>
</feature>
<keyword evidence="4 11" id="KW-1003">Cell membrane</keyword>
<dbReference type="PANTHER" id="PTHR12002">
    <property type="entry name" value="CLAUDIN"/>
    <property type="match status" value="1"/>
</dbReference>
<dbReference type="OrthoDB" id="9411914at2759"/>
<dbReference type="PRINTS" id="PR01384">
    <property type="entry name" value="CLAUDIN11"/>
</dbReference>
<dbReference type="EMBL" id="JAATIS010004040">
    <property type="protein sequence ID" value="KAG2462474.1"/>
    <property type="molecule type" value="Genomic_DNA"/>
</dbReference>
<evidence type="ECO:0000256" key="11">
    <source>
        <dbReference type="RuleBase" id="RU060637"/>
    </source>
</evidence>
<evidence type="ECO:0000256" key="9">
    <source>
        <dbReference type="ARBA" id="ARBA00023136"/>
    </source>
</evidence>
<dbReference type="Pfam" id="PF00822">
    <property type="entry name" value="PMP22_Claudin"/>
    <property type="match status" value="1"/>
</dbReference>
<comment type="function">
    <text evidence="1">Plays a major role in tight junction-specific obliteration of the intercellular space, through calcium-independent cell-adhesion activity.</text>
</comment>
<feature type="transmembrane region" description="Helical" evidence="11">
    <location>
        <begin position="149"/>
        <end position="170"/>
    </location>
</feature>
<dbReference type="PROSITE" id="PS01346">
    <property type="entry name" value="CLAUDIN"/>
    <property type="match status" value="1"/>
</dbReference>
<dbReference type="Gene3D" id="1.20.140.150">
    <property type="match status" value="1"/>
</dbReference>
<evidence type="ECO:0000313" key="12">
    <source>
        <dbReference type="EMBL" id="KAG2462474.1"/>
    </source>
</evidence>
<evidence type="ECO:0000256" key="5">
    <source>
        <dbReference type="ARBA" id="ARBA00022553"/>
    </source>
</evidence>
<keyword evidence="13" id="KW-1185">Reference proteome</keyword>
<feature type="transmembrane region" description="Helical" evidence="11">
    <location>
        <begin position="83"/>
        <end position="109"/>
    </location>
</feature>
<dbReference type="InterPro" id="IPR004031">
    <property type="entry name" value="PMP22/EMP/MP20/Claudin"/>
</dbReference>
<name>A0A8X7X7R3_POLSE</name>
<evidence type="ECO:0000256" key="3">
    <source>
        <dbReference type="ARBA" id="ARBA00022427"/>
    </source>
</evidence>
<comment type="caution">
    <text evidence="12">The sequence shown here is derived from an EMBL/GenBank/DDBJ whole genome shotgun (WGS) entry which is preliminary data.</text>
</comment>
<keyword evidence="5" id="KW-0597">Phosphoprotein</keyword>
<dbReference type="GO" id="GO:0005923">
    <property type="term" value="C:bicellular tight junction"/>
    <property type="evidence" value="ECO:0007669"/>
    <property type="project" value="UniProtKB-SubCell"/>
</dbReference>
<accession>A0A8X7X7R3</accession>
<gene>
    <name evidence="12" type="primary">Cldn11</name>
    <name evidence="12" type="ORF">GTO96_0000951</name>
</gene>
<dbReference type="InterPro" id="IPR003555">
    <property type="entry name" value="Claudin11"/>
</dbReference>
<evidence type="ECO:0000256" key="1">
    <source>
        <dbReference type="ARBA" id="ARBA00002246"/>
    </source>
</evidence>
<evidence type="ECO:0000256" key="10">
    <source>
        <dbReference type="ARBA" id="ARBA00046524"/>
    </source>
</evidence>
<dbReference type="InterPro" id="IPR006187">
    <property type="entry name" value="Claudin"/>
</dbReference>